<dbReference type="AlphaFoldDB" id="A0A0D0B6S2"/>
<reference evidence="1 2" key="1">
    <citation type="submission" date="2014-04" db="EMBL/GenBank/DDBJ databases">
        <title>Evolutionary Origins and Diversification of the Mycorrhizal Mutualists.</title>
        <authorList>
            <consortium name="DOE Joint Genome Institute"/>
            <consortium name="Mycorrhizal Genomics Consortium"/>
            <person name="Kohler A."/>
            <person name="Kuo A."/>
            <person name="Nagy L.G."/>
            <person name="Floudas D."/>
            <person name="Copeland A."/>
            <person name="Barry K.W."/>
            <person name="Cichocki N."/>
            <person name="Veneault-Fourrey C."/>
            <person name="LaButti K."/>
            <person name="Lindquist E.A."/>
            <person name="Lipzen A."/>
            <person name="Lundell T."/>
            <person name="Morin E."/>
            <person name="Murat C."/>
            <person name="Riley R."/>
            <person name="Ohm R."/>
            <person name="Sun H."/>
            <person name="Tunlid A."/>
            <person name="Henrissat B."/>
            <person name="Grigoriev I.V."/>
            <person name="Hibbett D.S."/>
            <person name="Martin F."/>
        </authorList>
    </citation>
    <scope>NUCLEOTIDE SEQUENCE [LARGE SCALE GENOMIC DNA]</scope>
    <source>
        <strain evidence="1 2">FD-317 M1</strain>
    </source>
</reference>
<dbReference type="HOGENOM" id="CLU_1297110_0_0_1"/>
<gene>
    <name evidence="1" type="ORF">GYMLUDRAFT_183654</name>
</gene>
<organism evidence="1 2">
    <name type="scientific">Collybiopsis luxurians FD-317 M1</name>
    <dbReference type="NCBI Taxonomy" id="944289"/>
    <lineage>
        <taxon>Eukaryota</taxon>
        <taxon>Fungi</taxon>
        <taxon>Dikarya</taxon>
        <taxon>Basidiomycota</taxon>
        <taxon>Agaricomycotina</taxon>
        <taxon>Agaricomycetes</taxon>
        <taxon>Agaricomycetidae</taxon>
        <taxon>Agaricales</taxon>
        <taxon>Marasmiineae</taxon>
        <taxon>Omphalotaceae</taxon>
        <taxon>Collybiopsis</taxon>
        <taxon>Collybiopsis luxurians</taxon>
    </lineage>
</organism>
<feature type="non-terminal residue" evidence="1">
    <location>
        <position position="1"/>
    </location>
</feature>
<feature type="non-terminal residue" evidence="1">
    <location>
        <position position="208"/>
    </location>
</feature>
<proteinExistence type="predicted"/>
<protein>
    <submittedName>
        <fullName evidence="1">Uncharacterized protein</fullName>
    </submittedName>
</protein>
<name>A0A0D0B6S2_9AGAR</name>
<dbReference type="Proteomes" id="UP000053593">
    <property type="component" value="Unassembled WGS sequence"/>
</dbReference>
<sequence length="208" mass="23597">QSFVDPLPRSLLRLIIKDQFVDFEKVHAAVTQPGLVHDHSKDFGSEYKLVRKESEIRRLPLTTEAQWFRVFQAWLAPVLLVYPHCRNELLAYQTHITTYFRTSSDPTVAIHMDKEMHNLAANTLTDLADSSSFHEAFLKEVLTSSRKRSAPSSVSTSSKRQAVPCILWNNDPCRNNRKHGVCSECGEGHRAIDVEACRTKLTARSSCS</sequence>
<evidence type="ECO:0000313" key="2">
    <source>
        <dbReference type="Proteomes" id="UP000053593"/>
    </source>
</evidence>
<evidence type="ECO:0000313" key="1">
    <source>
        <dbReference type="EMBL" id="KIK49776.1"/>
    </source>
</evidence>
<dbReference type="EMBL" id="KN835015">
    <property type="protein sequence ID" value="KIK49776.1"/>
    <property type="molecule type" value="Genomic_DNA"/>
</dbReference>
<dbReference type="OrthoDB" id="3058101at2759"/>
<accession>A0A0D0B6S2</accession>
<keyword evidence="2" id="KW-1185">Reference proteome</keyword>